<organism evidence="2 3">
    <name type="scientific">Phellinidium pouzarii</name>
    <dbReference type="NCBI Taxonomy" id="167371"/>
    <lineage>
        <taxon>Eukaryota</taxon>
        <taxon>Fungi</taxon>
        <taxon>Dikarya</taxon>
        <taxon>Basidiomycota</taxon>
        <taxon>Agaricomycotina</taxon>
        <taxon>Agaricomycetes</taxon>
        <taxon>Hymenochaetales</taxon>
        <taxon>Hymenochaetaceae</taxon>
        <taxon>Phellinidium</taxon>
    </lineage>
</organism>
<feature type="region of interest" description="Disordered" evidence="1">
    <location>
        <begin position="32"/>
        <end position="64"/>
    </location>
</feature>
<gene>
    <name evidence="2" type="ORF">EW145_g1705</name>
</gene>
<sequence>MSNEIELAKQRYSDALAAYTFEQWRIARSAQRARQDAAIGGSGSADDDRTPHPPERDSSPTPSEINLLAIDFAKKMPKVNGVL</sequence>
<name>A0A4S4LDZ1_9AGAM</name>
<keyword evidence="3" id="KW-1185">Reference proteome</keyword>
<evidence type="ECO:0000313" key="2">
    <source>
        <dbReference type="EMBL" id="THH09875.1"/>
    </source>
</evidence>
<comment type="caution">
    <text evidence="2">The sequence shown here is derived from an EMBL/GenBank/DDBJ whole genome shotgun (WGS) entry which is preliminary data.</text>
</comment>
<proteinExistence type="predicted"/>
<feature type="compositionally biased region" description="Basic and acidic residues" evidence="1">
    <location>
        <begin position="46"/>
        <end position="58"/>
    </location>
</feature>
<evidence type="ECO:0000256" key="1">
    <source>
        <dbReference type="SAM" id="MobiDB-lite"/>
    </source>
</evidence>
<dbReference type="AlphaFoldDB" id="A0A4S4LDZ1"/>
<reference evidence="2 3" key="1">
    <citation type="submission" date="2019-02" db="EMBL/GenBank/DDBJ databases">
        <title>Genome sequencing of the rare red list fungi Phellinidium pouzarii.</title>
        <authorList>
            <person name="Buettner E."/>
            <person name="Kellner H."/>
        </authorList>
    </citation>
    <scope>NUCLEOTIDE SEQUENCE [LARGE SCALE GENOMIC DNA]</scope>
    <source>
        <strain evidence="2 3">DSM 108285</strain>
    </source>
</reference>
<protein>
    <submittedName>
        <fullName evidence="2">Uncharacterized protein</fullName>
    </submittedName>
</protein>
<dbReference type="EMBL" id="SGPK01000050">
    <property type="protein sequence ID" value="THH09875.1"/>
    <property type="molecule type" value="Genomic_DNA"/>
</dbReference>
<accession>A0A4S4LDZ1</accession>
<dbReference type="Proteomes" id="UP000308199">
    <property type="component" value="Unassembled WGS sequence"/>
</dbReference>
<evidence type="ECO:0000313" key="3">
    <source>
        <dbReference type="Proteomes" id="UP000308199"/>
    </source>
</evidence>